<gene>
    <name evidence="2" type="ORF">GGQ99_004369</name>
</gene>
<feature type="transmembrane region" description="Helical" evidence="1">
    <location>
        <begin position="218"/>
        <end position="238"/>
    </location>
</feature>
<evidence type="ECO:0000313" key="3">
    <source>
        <dbReference type="Proteomes" id="UP000539538"/>
    </source>
</evidence>
<sequence>MSRFTSVEARIDAAAHAVLDRLPAGGFYGALVEFLVFGLKQAWACLFGGAMLALIMATRLWWPADAGLTRYDFLFLAAVAIQVAMLALRLEKPSEAKVILIFHVVGTVMEVFKTSAGSWIYPEENLFRIAGVPLFSGFMYAAVGSYLARVSRIFDMRYTGYPPLWATVLLCAAIYVNFFAHHFTIDIRYGLFAATALLYLTTVVHYRVFRFRHRMPLLLGFLLVAMFIWFAENIGTWSRAWIYPGQHDGWTPVSIQKLGSWYLLMIISFVLVTLVHRPRPMDATPGSKAVELGDDVPGLVGGVDKIDDVLVARRDRALVGEEVEVDRPLPK</sequence>
<protein>
    <submittedName>
        <fullName evidence="2">Uncharacterized membrane protein YoaT (DUF817 family)</fullName>
    </submittedName>
</protein>
<dbReference type="Proteomes" id="UP000539538">
    <property type="component" value="Unassembled WGS sequence"/>
</dbReference>
<name>A0ABR6L725_9HYPH</name>
<feature type="transmembrane region" description="Helical" evidence="1">
    <location>
        <begin position="42"/>
        <end position="62"/>
    </location>
</feature>
<feature type="transmembrane region" description="Helical" evidence="1">
    <location>
        <begin position="127"/>
        <end position="148"/>
    </location>
</feature>
<reference evidence="2 3" key="1">
    <citation type="submission" date="2020-08" db="EMBL/GenBank/DDBJ databases">
        <title>Genomic Encyclopedia of Type Strains, Phase IV (KMG-IV): sequencing the most valuable type-strain genomes for metagenomic binning, comparative biology and taxonomic classification.</title>
        <authorList>
            <person name="Goeker M."/>
        </authorList>
    </citation>
    <scope>NUCLEOTIDE SEQUENCE [LARGE SCALE GENOMIC DNA]</scope>
    <source>
        <strain evidence="2 3">DSM 7050</strain>
    </source>
</reference>
<keyword evidence="1" id="KW-1133">Transmembrane helix</keyword>
<feature type="transmembrane region" description="Helical" evidence="1">
    <location>
        <begin position="187"/>
        <end position="206"/>
    </location>
</feature>
<keyword evidence="1" id="KW-0472">Membrane</keyword>
<feature type="transmembrane region" description="Helical" evidence="1">
    <location>
        <begin position="160"/>
        <end position="181"/>
    </location>
</feature>
<organism evidence="2 3">
    <name type="scientific">Aminobacter niigataensis</name>
    <dbReference type="NCBI Taxonomy" id="83265"/>
    <lineage>
        <taxon>Bacteria</taxon>
        <taxon>Pseudomonadati</taxon>
        <taxon>Pseudomonadota</taxon>
        <taxon>Alphaproteobacteria</taxon>
        <taxon>Hyphomicrobiales</taxon>
        <taxon>Phyllobacteriaceae</taxon>
        <taxon>Aminobacter</taxon>
    </lineage>
</organism>
<feature type="transmembrane region" description="Helical" evidence="1">
    <location>
        <begin position="68"/>
        <end position="88"/>
    </location>
</feature>
<feature type="transmembrane region" description="Helical" evidence="1">
    <location>
        <begin position="100"/>
        <end position="121"/>
    </location>
</feature>
<keyword evidence="1" id="KW-0812">Transmembrane</keyword>
<comment type="caution">
    <text evidence="2">The sequence shown here is derived from an EMBL/GenBank/DDBJ whole genome shotgun (WGS) entry which is preliminary data.</text>
</comment>
<dbReference type="InterPro" id="IPR008535">
    <property type="entry name" value="DUF817"/>
</dbReference>
<evidence type="ECO:0000256" key="1">
    <source>
        <dbReference type="SAM" id="Phobius"/>
    </source>
</evidence>
<proteinExistence type="predicted"/>
<evidence type="ECO:0000313" key="2">
    <source>
        <dbReference type="EMBL" id="MBB4652593.1"/>
    </source>
</evidence>
<accession>A0ABR6L725</accession>
<feature type="transmembrane region" description="Helical" evidence="1">
    <location>
        <begin position="258"/>
        <end position="275"/>
    </location>
</feature>
<dbReference type="EMBL" id="JACHOT010000007">
    <property type="protein sequence ID" value="MBB4652593.1"/>
    <property type="molecule type" value="Genomic_DNA"/>
</dbReference>
<dbReference type="Pfam" id="PF05675">
    <property type="entry name" value="DUF817"/>
    <property type="match status" value="1"/>
</dbReference>
<keyword evidence="3" id="KW-1185">Reference proteome</keyword>